<accession>A0ABU0NU78</accession>
<name>A0ABU0NU78_STRRH</name>
<keyword evidence="4" id="KW-1185">Reference proteome</keyword>
<sequence length="477" mass="49952">MTHPVPAAARIRTPARTRTRTRTRTVWAAAVLLAATALPASTAAAAADTSHIEGRLPSGAAYLMDVPAAWNGTVLLFSHGYTSGPANPAQDAPDDATKALLLEKGYALVGSSYATTGWAVAYAVPDQLAALAAFTDRFGAAVRTIAWGRSYGGLVTTAIAERHPDRIDGSVALCGLVQGGVANWNNTLDPAFAVKTLLAPGSGVPLVDLPDQTAATDAASTLTAAVDSAQSTAAGRARIALAAALHNIPVWNQPTQTRPAATDWDAQQANQYEAVKGLLQIAAFNRRQEAEVRAGGNMSWNTGVDYAKLLGRSSVRKEVTELYRKAGLSLTADLAALNRAPRIAADPDAVAWMSGTSSFTGELTKPQLSVHTVGDALVPAQTESALRRAVTAAGASALLRQAYVDNAGHCTFSPAEQLAALHTLEDRLTTGRWRGADPAALNSRARAADPTTPTRYVPYHPTAYLRPYDLAHPADGR</sequence>
<evidence type="ECO:0000259" key="2">
    <source>
        <dbReference type="Pfam" id="PF00561"/>
    </source>
</evidence>
<comment type="caution">
    <text evidence="3">The sequence shown here is derived from an EMBL/GenBank/DDBJ whole genome shotgun (WGS) entry which is preliminary data.</text>
</comment>
<feature type="signal peptide" evidence="1">
    <location>
        <begin position="1"/>
        <end position="46"/>
    </location>
</feature>
<dbReference type="EMBL" id="JAUSWV010000002">
    <property type="protein sequence ID" value="MDQ0582682.1"/>
    <property type="molecule type" value="Genomic_DNA"/>
</dbReference>
<gene>
    <name evidence="3" type="ORF">QF030_004860</name>
</gene>
<evidence type="ECO:0000313" key="4">
    <source>
        <dbReference type="Proteomes" id="UP001230654"/>
    </source>
</evidence>
<dbReference type="Proteomes" id="UP001230654">
    <property type="component" value="Unassembled WGS sequence"/>
</dbReference>
<dbReference type="RefSeq" id="WP_307164762.1">
    <property type="nucleotide sequence ID" value="NZ_JAUSWV010000002.1"/>
</dbReference>
<evidence type="ECO:0000256" key="1">
    <source>
        <dbReference type="SAM" id="SignalP"/>
    </source>
</evidence>
<organism evidence="3 4">
    <name type="scientific">Streptomyces rishiriensis</name>
    <dbReference type="NCBI Taxonomy" id="68264"/>
    <lineage>
        <taxon>Bacteria</taxon>
        <taxon>Bacillati</taxon>
        <taxon>Actinomycetota</taxon>
        <taxon>Actinomycetes</taxon>
        <taxon>Kitasatosporales</taxon>
        <taxon>Streptomycetaceae</taxon>
        <taxon>Streptomyces</taxon>
    </lineage>
</organism>
<dbReference type="Pfam" id="PF00561">
    <property type="entry name" value="Abhydrolase_1"/>
    <property type="match status" value="1"/>
</dbReference>
<evidence type="ECO:0000313" key="3">
    <source>
        <dbReference type="EMBL" id="MDQ0582682.1"/>
    </source>
</evidence>
<dbReference type="InterPro" id="IPR000073">
    <property type="entry name" value="AB_hydrolase_1"/>
</dbReference>
<reference evidence="3 4" key="1">
    <citation type="submission" date="2023-07" db="EMBL/GenBank/DDBJ databases">
        <title>Comparative genomics of wheat-associated soil bacteria to identify genetic determinants of phenazine resistance.</title>
        <authorList>
            <person name="Mouncey N."/>
        </authorList>
    </citation>
    <scope>NUCLEOTIDE SEQUENCE [LARGE SCALE GENOMIC DNA]</scope>
    <source>
        <strain evidence="3 4">B2I6</strain>
    </source>
</reference>
<feature type="chain" id="PRO_5046038688" evidence="1">
    <location>
        <begin position="47"/>
        <end position="477"/>
    </location>
</feature>
<dbReference type="Gene3D" id="3.40.50.1820">
    <property type="entry name" value="alpha/beta hydrolase"/>
    <property type="match status" value="1"/>
</dbReference>
<keyword evidence="1" id="KW-0732">Signal</keyword>
<proteinExistence type="predicted"/>
<dbReference type="InterPro" id="IPR029058">
    <property type="entry name" value="AB_hydrolase_fold"/>
</dbReference>
<dbReference type="SUPFAM" id="SSF53474">
    <property type="entry name" value="alpha/beta-Hydrolases"/>
    <property type="match status" value="1"/>
</dbReference>
<feature type="domain" description="AB hydrolase-1" evidence="2">
    <location>
        <begin position="110"/>
        <end position="382"/>
    </location>
</feature>
<protein>
    <submittedName>
        <fullName evidence="3">Pimeloyl-ACP methyl ester carboxylesterase</fullName>
    </submittedName>
</protein>